<dbReference type="Proteomes" id="UP000243679">
    <property type="component" value="Chromosome"/>
</dbReference>
<reference evidence="1 2" key="1">
    <citation type="journal article" date="2017" name="ISME J.">
        <title>An acid-tolerant ammonia-oxidizing ?-proteobacterium from soil.</title>
        <authorList>
            <person name="Hayatsu M."/>
            <person name="Tago K."/>
            <person name="Uchiyama I."/>
            <person name="Toyoda A."/>
            <person name="Wang Y."/>
            <person name="Shimomura Y."/>
            <person name="Okubo T."/>
            <person name="Kurisu F."/>
            <person name="Hirono Y."/>
            <person name="Nonaka K."/>
            <person name="Akiyama H."/>
            <person name="Itoh T."/>
            <person name="Takami H."/>
        </authorList>
    </citation>
    <scope>NUCLEOTIDE SEQUENCE [LARGE SCALE GENOMIC DNA]</scope>
    <source>
        <strain evidence="1 2">TAO100</strain>
    </source>
</reference>
<proteinExistence type="predicted"/>
<protein>
    <submittedName>
        <fullName evidence="1">Hypothetical conserved protein</fullName>
    </submittedName>
</protein>
<dbReference type="Pfam" id="PF03923">
    <property type="entry name" value="Lipoprotein_16"/>
    <property type="match status" value="1"/>
</dbReference>
<gene>
    <name evidence="1" type="ORF">TAO_1468</name>
</gene>
<name>A0A1Q2SNW9_9GAMM</name>
<accession>A0A1Q2SNW9</accession>
<dbReference type="EMBL" id="AP014836">
    <property type="protein sequence ID" value="BAW80838.1"/>
    <property type="molecule type" value="Genomic_DNA"/>
</dbReference>
<sequence length="197" mass="21841">MIKRYRLARLVAIATFSQSGCMFHPQTVHLQPQVQYVDSDDGHGLPIALIVEDERPTQNLGHRGDGMISAAAITTDSDIAATIKQHIAQGLTHRGFKIADDLNSMPHATLTVRIRDLQTQLHSGFWVGHQESNAAAQVTATQGNRTYERFYRADSRKSKIFVSTAGQNSKYINTVLSNLIDKIINDKKLISLITSND</sequence>
<evidence type="ECO:0000313" key="2">
    <source>
        <dbReference type="Proteomes" id="UP000243679"/>
    </source>
</evidence>
<dbReference type="RefSeq" id="WP_096527339.1">
    <property type="nucleotide sequence ID" value="NZ_AP014836.1"/>
</dbReference>
<dbReference type="InterPro" id="IPR005619">
    <property type="entry name" value="Uncharacterised_YajG"/>
</dbReference>
<evidence type="ECO:0000313" key="1">
    <source>
        <dbReference type="EMBL" id="BAW80838.1"/>
    </source>
</evidence>
<dbReference type="AlphaFoldDB" id="A0A1Q2SNW9"/>
<organism evidence="1 2">
    <name type="scientific">Candidatus Nitrosoglobus terrae</name>
    <dbReference type="NCBI Taxonomy" id="1630141"/>
    <lineage>
        <taxon>Bacteria</taxon>
        <taxon>Pseudomonadati</taxon>
        <taxon>Pseudomonadota</taxon>
        <taxon>Gammaproteobacteria</taxon>
        <taxon>Chromatiales</taxon>
        <taxon>Chromatiaceae</taxon>
        <taxon>Candidatus Nitrosoglobus</taxon>
    </lineage>
</organism>
<dbReference type="KEGG" id="ntt:TAO_1468"/>
<keyword evidence="2" id="KW-1185">Reference proteome</keyword>